<name>A0A0A0HST5_9RHOB</name>
<dbReference type="PATRIC" id="fig|1288298.3.peg.275"/>
<dbReference type="OrthoDB" id="9810174at2"/>
<dbReference type="AlphaFoldDB" id="A0A0A0HST5"/>
<evidence type="ECO:0000259" key="2">
    <source>
        <dbReference type="Pfam" id="PF07484"/>
    </source>
</evidence>
<comment type="caution">
    <text evidence="3">The sequence shown here is derived from an EMBL/GenBank/DDBJ whole genome shotgun (WGS) entry which is preliminary data.</text>
</comment>
<dbReference type="EMBL" id="AONH01000001">
    <property type="protein sequence ID" value="KGM89684.1"/>
    <property type="molecule type" value="Genomic_DNA"/>
</dbReference>
<dbReference type="InterPro" id="IPR037053">
    <property type="entry name" value="Phage_tail_collar_dom_sf"/>
</dbReference>
<sequence length="208" mass="21245">MTHSKMRSREALTALALGIVTFATPHAALASSDPYVGEIAPMGIVGFCPAGWASAEGQILPITENDALFALIGTTFGGDGRVTFGLPDLRGRLPIGQGTGPGLSPRAWGQVGGQEAVTLTTNQLASHSHTVNATNSDGNLPGPGGKILAAAPDGGTGQETIYSDKAANVQMSSQMIAPSGGGQPVNVQDPTQVIRYCIALQGIFPPRN</sequence>
<feature type="signal peptide" evidence="1">
    <location>
        <begin position="1"/>
        <end position="27"/>
    </location>
</feature>
<keyword evidence="1" id="KW-0732">Signal</keyword>
<dbReference type="InterPro" id="IPR011083">
    <property type="entry name" value="Phage_tail_collar_dom"/>
</dbReference>
<gene>
    <name evidence="3" type="ORF">rosmuc_00278</name>
</gene>
<reference evidence="3 4" key="1">
    <citation type="submission" date="2013-01" db="EMBL/GenBank/DDBJ databases">
        <authorList>
            <person name="Fiebig A."/>
            <person name="Goeker M."/>
            <person name="Klenk H.-P.P."/>
        </authorList>
    </citation>
    <scope>NUCLEOTIDE SEQUENCE [LARGE SCALE GENOMIC DNA]</scope>
    <source>
        <strain evidence="3 4">DSM 17069</strain>
    </source>
</reference>
<feature type="chain" id="PRO_5001970280" evidence="1">
    <location>
        <begin position="28"/>
        <end position="208"/>
    </location>
</feature>
<evidence type="ECO:0000256" key="1">
    <source>
        <dbReference type="SAM" id="SignalP"/>
    </source>
</evidence>
<accession>A0A0A0HST5</accession>
<dbReference type="STRING" id="215743.ROSMUCSMR3_01998"/>
<evidence type="ECO:0000313" key="3">
    <source>
        <dbReference type="EMBL" id="KGM89684.1"/>
    </source>
</evidence>
<dbReference type="Gene3D" id="3.90.1340.10">
    <property type="entry name" value="Phage tail collar domain"/>
    <property type="match status" value="1"/>
</dbReference>
<feature type="domain" description="Phage tail collar" evidence="2">
    <location>
        <begin position="37"/>
        <end position="94"/>
    </location>
</feature>
<dbReference type="SUPFAM" id="SSF88874">
    <property type="entry name" value="Receptor-binding domain of short tail fibre protein gp12"/>
    <property type="match status" value="1"/>
</dbReference>
<protein>
    <submittedName>
        <fullName evidence="3">Microcystin-dependent protein</fullName>
    </submittedName>
</protein>
<dbReference type="Proteomes" id="UP000030021">
    <property type="component" value="Unassembled WGS sequence"/>
</dbReference>
<evidence type="ECO:0000313" key="4">
    <source>
        <dbReference type="Proteomes" id="UP000030021"/>
    </source>
</evidence>
<dbReference type="HOGENOM" id="CLU_087872_1_1_5"/>
<proteinExistence type="predicted"/>
<dbReference type="Pfam" id="PF07484">
    <property type="entry name" value="Collar"/>
    <property type="match status" value="1"/>
</dbReference>
<dbReference type="eggNOG" id="COG4675">
    <property type="taxonomic scope" value="Bacteria"/>
</dbReference>
<organism evidence="3 4">
    <name type="scientific">Roseovarius mucosus DSM 17069</name>
    <dbReference type="NCBI Taxonomy" id="1288298"/>
    <lineage>
        <taxon>Bacteria</taxon>
        <taxon>Pseudomonadati</taxon>
        <taxon>Pseudomonadota</taxon>
        <taxon>Alphaproteobacteria</taxon>
        <taxon>Rhodobacterales</taxon>
        <taxon>Roseobacteraceae</taxon>
        <taxon>Roseovarius</taxon>
    </lineage>
</organism>